<dbReference type="SUPFAM" id="SSF103481">
    <property type="entry name" value="Multidrug resistance efflux transporter EmrE"/>
    <property type="match status" value="2"/>
</dbReference>
<reference evidence="8 9" key="1">
    <citation type="submission" date="2017-01" db="EMBL/GenBank/DDBJ databases">
        <authorList>
            <person name="Mah S.A."/>
            <person name="Swanson W.J."/>
            <person name="Moy G.W."/>
            <person name="Vacquier V.D."/>
        </authorList>
    </citation>
    <scope>NUCLEOTIDE SEQUENCE [LARGE SCALE GENOMIC DNA]</scope>
    <source>
        <strain evidence="8 9">DCY110</strain>
    </source>
</reference>
<dbReference type="Pfam" id="PF00892">
    <property type="entry name" value="EamA"/>
    <property type="match status" value="2"/>
</dbReference>
<gene>
    <name evidence="8" type="ORF">RD110_19300</name>
</gene>
<feature type="transmembrane region" description="Helical" evidence="6">
    <location>
        <begin position="220"/>
        <end position="242"/>
    </location>
</feature>
<sequence length="300" mass="32576">MTQRIPASAIFYLTLAPLLWAGNAVVGRLVHELVPPMTLNFLRWALAFVLLLPLASQVLRKDSPLWTHWRRYAVLGLLGVGMYNALQYLALQTSTPINVTLVTSSMPVWMLATGWLFFRATVSPRQIASAVLSMLGVLLVLSRGEWGQLLALRLVPGDLYMLLATIAWAFYSWLLMGTREPATIRGDWAAFLMAQLVFGLGWSGVFAAGEQVLGSTPVQWGLPLAAALVFIAVGPAILAYRAWGTGVQRAGPNVAAFFLNLTPLFAALMSTAFLGEAPHWYHAAAFALIVGGIVVSGLKR</sequence>
<feature type="transmembrane region" description="Helical" evidence="6">
    <location>
        <begin position="127"/>
        <end position="144"/>
    </location>
</feature>
<dbReference type="AlphaFoldDB" id="A0A1P8JZG4"/>
<evidence type="ECO:0000256" key="6">
    <source>
        <dbReference type="SAM" id="Phobius"/>
    </source>
</evidence>
<dbReference type="InterPro" id="IPR051258">
    <property type="entry name" value="Diverse_Substrate_Transporter"/>
</dbReference>
<evidence type="ECO:0000313" key="8">
    <source>
        <dbReference type="EMBL" id="APW39091.1"/>
    </source>
</evidence>
<evidence type="ECO:0000256" key="4">
    <source>
        <dbReference type="ARBA" id="ARBA00022989"/>
    </source>
</evidence>
<dbReference type="PANTHER" id="PTHR42920">
    <property type="entry name" value="OS03G0707200 PROTEIN-RELATED"/>
    <property type="match status" value="1"/>
</dbReference>
<keyword evidence="3 6" id="KW-0812">Transmembrane</keyword>
<feature type="transmembrane region" description="Helical" evidence="6">
    <location>
        <begin position="280"/>
        <end position="298"/>
    </location>
</feature>
<accession>A0A1P8JZG4</accession>
<dbReference type="EMBL" id="CP019236">
    <property type="protein sequence ID" value="APW39091.1"/>
    <property type="molecule type" value="Genomic_DNA"/>
</dbReference>
<dbReference type="OrthoDB" id="4167046at2"/>
<protein>
    <submittedName>
        <fullName evidence="8">EamA family transporter</fullName>
    </submittedName>
</protein>
<feature type="transmembrane region" description="Helical" evidence="6">
    <location>
        <begin position="41"/>
        <end position="60"/>
    </location>
</feature>
<evidence type="ECO:0000256" key="5">
    <source>
        <dbReference type="ARBA" id="ARBA00023136"/>
    </source>
</evidence>
<keyword evidence="9" id="KW-1185">Reference proteome</keyword>
<feature type="transmembrane region" description="Helical" evidence="6">
    <location>
        <begin position="254"/>
        <end position="274"/>
    </location>
</feature>
<evidence type="ECO:0000256" key="2">
    <source>
        <dbReference type="ARBA" id="ARBA00022475"/>
    </source>
</evidence>
<evidence type="ECO:0000313" key="9">
    <source>
        <dbReference type="Proteomes" id="UP000186609"/>
    </source>
</evidence>
<keyword evidence="5 6" id="KW-0472">Membrane</keyword>
<feature type="domain" description="EamA" evidence="7">
    <location>
        <begin position="8"/>
        <end position="141"/>
    </location>
</feature>
<dbReference type="RefSeq" id="WP_076201196.1">
    <property type="nucleotide sequence ID" value="NZ_CP019236.1"/>
</dbReference>
<dbReference type="Proteomes" id="UP000186609">
    <property type="component" value="Chromosome"/>
</dbReference>
<feature type="domain" description="EamA" evidence="7">
    <location>
        <begin position="156"/>
        <end position="296"/>
    </location>
</feature>
<evidence type="ECO:0000256" key="1">
    <source>
        <dbReference type="ARBA" id="ARBA00004651"/>
    </source>
</evidence>
<keyword evidence="4 6" id="KW-1133">Transmembrane helix</keyword>
<dbReference type="KEGG" id="rhy:RD110_19300"/>
<keyword evidence="2" id="KW-1003">Cell membrane</keyword>
<name>A0A1P8JZG4_9BURK</name>
<dbReference type="GO" id="GO:0005886">
    <property type="term" value="C:plasma membrane"/>
    <property type="evidence" value="ECO:0007669"/>
    <property type="project" value="UniProtKB-SubCell"/>
</dbReference>
<evidence type="ECO:0000256" key="3">
    <source>
        <dbReference type="ARBA" id="ARBA00022692"/>
    </source>
</evidence>
<dbReference type="Gene3D" id="1.10.3730.20">
    <property type="match status" value="1"/>
</dbReference>
<dbReference type="InterPro" id="IPR000620">
    <property type="entry name" value="EamA_dom"/>
</dbReference>
<feature type="transmembrane region" description="Helical" evidence="6">
    <location>
        <begin position="9"/>
        <end position="29"/>
    </location>
</feature>
<comment type="subcellular location">
    <subcellularLocation>
        <location evidence="1">Cell membrane</location>
        <topology evidence="1">Multi-pass membrane protein</topology>
    </subcellularLocation>
</comment>
<dbReference type="STRING" id="1842727.RD110_19300"/>
<dbReference type="InterPro" id="IPR037185">
    <property type="entry name" value="EmrE-like"/>
</dbReference>
<feature type="transmembrane region" description="Helical" evidence="6">
    <location>
        <begin position="97"/>
        <end position="118"/>
    </location>
</feature>
<evidence type="ECO:0000259" key="7">
    <source>
        <dbReference type="Pfam" id="PF00892"/>
    </source>
</evidence>
<organism evidence="8 9">
    <name type="scientific">Rhodoferax koreensis</name>
    <dbReference type="NCBI Taxonomy" id="1842727"/>
    <lineage>
        <taxon>Bacteria</taxon>
        <taxon>Pseudomonadati</taxon>
        <taxon>Pseudomonadota</taxon>
        <taxon>Betaproteobacteria</taxon>
        <taxon>Burkholderiales</taxon>
        <taxon>Comamonadaceae</taxon>
        <taxon>Rhodoferax</taxon>
    </lineage>
</organism>
<dbReference type="PANTHER" id="PTHR42920:SF11">
    <property type="entry name" value="INNER MEMBRANE PROTEIN YTFF"/>
    <property type="match status" value="1"/>
</dbReference>
<feature type="transmembrane region" description="Helical" evidence="6">
    <location>
        <begin position="159"/>
        <end position="176"/>
    </location>
</feature>
<feature type="transmembrane region" description="Helical" evidence="6">
    <location>
        <begin position="72"/>
        <end position="91"/>
    </location>
</feature>
<proteinExistence type="predicted"/>
<feature type="transmembrane region" description="Helical" evidence="6">
    <location>
        <begin position="188"/>
        <end position="208"/>
    </location>
</feature>